<gene>
    <name evidence="5" type="ordered locus">RC1_2560</name>
</gene>
<accession>B6IU63</accession>
<dbReference type="AlphaFoldDB" id="B6IU63"/>
<dbReference type="InterPro" id="IPR029787">
    <property type="entry name" value="Nucleotide_cyclase"/>
</dbReference>
<dbReference type="EC" id="2.7.7.65" evidence="1"/>
<evidence type="ECO:0000256" key="2">
    <source>
        <dbReference type="ARBA" id="ARBA00034247"/>
    </source>
</evidence>
<dbReference type="PROSITE" id="PS50887">
    <property type="entry name" value="GGDEF"/>
    <property type="match status" value="1"/>
</dbReference>
<organism evidence="5 6">
    <name type="scientific">Rhodospirillum centenum (strain ATCC 51521 / SW)</name>
    <dbReference type="NCBI Taxonomy" id="414684"/>
    <lineage>
        <taxon>Bacteria</taxon>
        <taxon>Pseudomonadati</taxon>
        <taxon>Pseudomonadota</taxon>
        <taxon>Alphaproteobacteria</taxon>
        <taxon>Rhodospirillales</taxon>
        <taxon>Rhodospirillaceae</taxon>
        <taxon>Rhodospirillum</taxon>
    </lineage>
</organism>
<evidence type="ECO:0000256" key="3">
    <source>
        <dbReference type="SAM" id="MobiDB-lite"/>
    </source>
</evidence>
<dbReference type="InterPro" id="IPR050469">
    <property type="entry name" value="Diguanylate_Cyclase"/>
</dbReference>
<dbReference type="OrthoDB" id="9812260at2"/>
<dbReference type="PANTHER" id="PTHR45138">
    <property type="entry name" value="REGULATORY COMPONENTS OF SENSORY TRANSDUCTION SYSTEM"/>
    <property type="match status" value="1"/>
</dbReference>
<proteinExistence type="predicted"/>
<feature type="region of interest" description="Disordered" evidence="3">
    <location>
        <begin position="1"/>
        <end position="21"/>
    </location>
</feature>
<reference evidence="5 6" key="1">
    <citation type="journal article" date="2010" name="BMC Genomics">
        <title>Metabolic flexibility revealed in the genome of the cyst-forming alpha-1 proteobacterium Rhodospirillum centenum.</title>
        <authorList>
            <person name="Lu Y.K."/>
            <person name="Marden J."/>
            <person name="Han M."/>
            <person name="Swingley W.D."/>
            <person name="Mastrian S.D."/>
            <person name="Chowdhury S.R."/>
            <person name="Hao J."/>
            <person name="Helmy T."/>
            <person name="Kim S."/>
            <person name="Kurdoglu A.A."/>
            <person name="Matthies H.J."/>
            <person name="Rollo D."/>
            <person name="Stothard P."/>
            <person name="Blankenship R.E."/>
            <person name="Bauer C.E."/>
            <person name="Touchman J.W."/>
        </authorList>
    </citation>
    <scope>NUCLEOTIDE SEQUENCE [LARGE SCALE GENOMIC DNA]</scope>
    <source>
        <strain evidence="6">ATCC 51521 / SW</strain>
    </source>
</reference>
<dbReference type="Proteomes" id="UP000001591">
    <property type="component" value="Chromosome"/>
</dbReference>
<evidence type="ECO:0000313" key="5">
    <source>
        <dbReference type="EMBL" id="ACI99940.1"/>
    </source>
</evidence>
<dbReference type="SUPFAM" id="SSF55073">
    <property type="entry name" value="Nucleotide cyclase"/>
    <property type="match status" value="1"/>
</dbReference>
<dbReference type="KEGG" id="rce:RC1_2560"/>
<dbReference type="InterPro" id="IPR043128">
    <property type="entry name" value="Rev_trsase/Diguanyl_cyclase"/>
</dbReference>
<dbReference type="Gene3D" id="1.20.120.30">
    <property type="entry name" value="Aspartate receptor, ligand-binding domain"/>
    <property type="match status" value="1"/>
</dbReference>
<keyword evidence="6" id="KW-1185">Reference proteome</keyword>
<dbReference type="Gene3D" id="3.30.70.270">
    <property type="match status" value="1"/>
</dbReference>
<name>B6IU63_RHOCS</name>
<dbReference type="eggNOG" id="COG3706">
    <property type="taxonomic scope" value="Bacteria"/>
</dbReference>
<dbReference type="SMART" id="SM00267">
    <property type="entry name" value="GGDEF"/>
    <property type="match status" value="1"/>
</dbReference>
<comment type="catalytic activity">
    <reaction evidence="2">
        <text>2 GTP = 3',3'-c-di-GMP + 2 diphosphate</text>
        <dbReference type="Rhea" id="RHEA:24898"/>
        <dbReference type="ChEBI" id="CHEBI:33019"/>
        <dbReference type="ChEBI" id="CHEBI:37565"/>
        <dbReference type="ChEBI" id="CHEBI:58805"/>
        <dbReference type="EC" id="2.7.7.65"/>
    </reaction>
</comment>
<dbReference type="InterPro" id="IPR000160">
    <property type="entry name" value="GGDEF_dom"/>
</dbReference>
<dbReference type="FunFam" id="3.30.70.270:FF:000001">
    <property type="entry name" value="Diguanylate cyclase domain protein"/>
    <property type="match status" value="1"/>
</dbReference>
<dbReference type="CDD" id="cd01949">
    <property type="entry name" value="GGDEF"/>
    <property type="match status" value="1"/>
</dbReference>
<dbReference type="PANTHER" id="PTHR45138:SF9">
    <property type="entry name" value="DIGUANYLATE CYCLASE DGCM-RELATED"/>
    <property type="match status" value="1"/>
</dbReference>
<dbReference type="HOGENOM" id="CLU_000445_11_5_5"/>
<dbReference type="RefSeq" id="WP_012567722.1">
    <property type="nucleotide sequence ID" value="NC_011420.2"/>
</dbReference>
<dbReference type="EMBL" id="CP000613">
    <property type="protein sequence ID" value="ACI99940.1"/>
    <property type="molecule type" value="Genomic_DNA"/>
</dbReference>
<sequence>MPTAIAPSAIPPPPHAPSATVAERQLSAPTLGTVVDEHLRWIGRWHRAAFFWREARLPAEALAMPTAFVQWVREAKDAELSHQPAIDRLVGLHEQLHRLARLVLMRAAEGDPPTLDSYAAVAERFEEFMAQCRRIERAFGAAGSSIDPLTGLRNRTGLYEELEREMNRFRRTGRPFCIALCDLDRFKSVNDTYGHDAGDRVLVATAGAVNRGIRNFDEAFRLGGEEILILLKDASLTEGAGVLERLRADIAAQQVLIADGRSISVTASFGVAEADLTVHPEDLPSIADRALYEAKRAGRNRVVLAGPETGSPDRP</sequence>
<dbReference type="NCBIfam" id="TIGR00254">
    <property type="entry name" value="GGDEF"/>
    <property type="match status" value="1"/>
</dbReference>
<evidence type="ECO:0000313" key="6">
    <source>
        <dbReference type="Proteomes" id="UP000001591"/>
    </source>
</evidence>
<evidence type="ECO:0000259" key="4">
    <source>
        <dbReference type="PROSITE" id="PS50887"/>
    </source>
</evidence>
<dbReference type="NCBIfam" id="NF007380">
    <property type="entry name" value="PRK09894.1"/>
    <property type="match status" value="1"/>
</dbReference>
<evidence type="ECO:0000256" key="1">
    <source>
        <dbReference type="ARBA" id="ARBA00012528"/>
    </source>
</evidence>
<dbReference type="STRING" id="414684.RC1_2560"/>
<feature type="domain" description="GGDEF" evidence="4">
    <location>
        <begin position="174"/>
        <end position="307"/>
    </location>
</feature>
<protein>
    <recommendedName>
        <fullName evidence="1">diguanylate cyclase</fullName>
        <ecNumber evidence="1">2.7.7.65</ecNumber>
    </recommendedName>
</protein>
<dbReference type="Pfam" id="PF00990">
    <property type="entry name" value="GGDEF"/>
    <property type="match status" value="1"/>
</dbReference>
<dbReference type="GO" id="GO:0052621">
    <property type="term" value="F:diguanylate cyclase activity"/>
    <property type="evidence" value="ECO:0007669"/>
    <property type="project" value="UniProtKB-EC"/>
</dbReference>